<feature type="transmembrane region" description="Helical" evidence="7">
    <location>
        <begin position="262"/>
        <end position="281"/>
    </location>
</feature>
<sequence length="425" mass="43091">MPLLLDLTPLRVDPRYRRLWTGFALSGIGTQLATTAIGLQVYELTGSSFSVGLVGVFALVPIVALGLYGGALVDAHDRRTVALLGGLALWLAALGNTAQAALGNTDEWVLYGLVALSNAGFAVVSPARSAIYPRLLPARLLPAANALSVVAMNAALTLGPLLAGFLVDLAGYTVTYGLDAALFVVALWGIWRLPPVPPEVDPATARRRMPGLRSVAEGLRFLGTRPNVRMTFLADFCAMVLAHPRALLPAVAVLAFGGDAQVVGILSAAIAVGAMVAMVVSGSLGGVVRQGRAVVLAVAGWGVAVAGFGLVVLGTGTVLGTGLALVLAAGALAAAGAADSVSSVFRTTILQAATPDHLRGRLQGVFVVVVAGGPRLGDVVAGSLAEVAGEPVAIVLGGAACVAAVAVLARRQRGFLAYDARQPTP</sequence>
<proteinExistence type="predicted"/>
<dbReference type="RefSeq" id="WP_388008908.1">
    <property type="nucleotide sequence ID" value="NZ_JBHUEE010000008.1"/>
</dbReference>
<feature type="transmembrane region" description="Helical" evidence="7">
    <location>
        <begin position="20"/>
        <end position="42"/>
    </location>
</feature>
<dbReference type="InterPro" id="IPR010290">
    <property type="entry name" value="TM_effector"/>
</dbReference>
<dbReference type="PANTHER" id="PTHR23513:SF9">
    <property type="entry name" value="ENTEROBACTIN EXPORTER ENTS"/>
    <property type="match status" value="1"/>
</dbReference>
<comment type="subcellular location">
    <subcellularLocation>
        <location evidence="1">Cell inner membrane</location>
        <topology evidence="1">Multi-pass membrane protein</topology>
    </subcellularLocation>
</comment>
<keyword evidence="5 7" id="KW-1133">Transmembrane helix</keyword>
<evidence type="ECO:0000313" key="9">
    <source>
        <dbReference type="Proteomes" id="UP001597277"/>
    </source>
</evidence>
<evidence type="ECO:0000256" key="3">
    <source>
        <dbReference type="ARBA" id="ARBA00022475"/>
    </source>
</evidence>
<keyword evidence="9" id="KW-1185">Reference proteome</keyword>
<keyword evidence="4 7" id="KW-0812">Transmembrane</keyword>
<keyword evidence="2" id="KW-0813">Transport</keyword>
<dbReference type="Gene3D" id="1.20.1250.20">
    <property type="entry name" value="MFS general substrate transporter like domains"/>
    <property type="match status" value="1"/>
</dbReference>
<evidence type="ECO:0000256" key="5">
    <source>
        <dbReference type="ARBA" id="ARBA00022989"/>
    </source>
</evidence>
<organism evidence="8 9">
    <name type="scientific">Georgenia deserti</name>
    <dbReference type="NCBI Taxonomy" id="2093781"/>
    <lineage>
        <taxon>Bacteria</taxon>
        <taxon>Bacillati</taxon>
        <taxon>Actinomycetota</taxon>
        <taxon>Actinomycetes</taxon>
        <taxon>Micrococcales</taxon>
        <taxon>Bogoriellaceae</taxon>
        <taxon>Georgenia</taxon>
    </lineage>
</organism>
<dbReference type="SUPFAM" id="SSF103473">
    <property type="entry name" value="MFS general substrate transporter"/>
    <property type="match status" value="1"/>
</dbReference>
<protein>
    <submittedName>
        <fullName evidence="8">MFS transporter</fullName>
    </submittedName>
</protein>
<feature type="transmembrane region" description="Helical" evidence="7">
    <location>
        <begin position="293"/>
        <end position="313"/>
    </location>
</feature>
<feature type="transmembrane region" description="Helical" evidence="7">
    <location>
        <begin position="319"/>
        <end position="341"/>
    </location>
</feature>
<feature type="transmembrane region" description="Helical" evidence="7">
    <location>
        <begin position="108"/>
        <end position="128"/>
    </location>
</feature>
<name>A0ABW4L9I2_9MICO</name>
<feature type="transmembrane region" description="Helical" evidence="7">
    <location>
        <begin position="48"/>
        <end position="69"/>
    </location>
</feature>
<evidence type="ECO:0000256" key="6">
    <source>
        <dbReference type="ARBA" id="ARBA00023136"/>
    </source>
</evidence>
<feature type="transmembrane region" description="Helical" evidence="7">
    <location>
        <begin position="140"/>
        <end position="163"/>
    </location>
</feature>
<keyword evidence="6 7" id="KW-0472">Membrane</keyword>
<dbReference type="PANTHER" id="PTHR23513">
    <property type="entry name" value="INTEGRAL MEMBRANE EFFLUX PROTEIN-RELATED"/>
    <property type="match status" value="1"/>
</dbReference>
<dbReference type="Pfam" id="PF05977">
    <property type="entry name" value="MFS_3"/>
    <property type="match status" value="1"/>
</dbReference>
<dbReference type="EMBL" id="JBHUEE010000008">
    <property type="protein sequence ID" value="MFD1719172.1"/>
    <property type="molecule type" value="Genomic_DNA"/>
</dbReference>
<reference evidence="9" key="1">
    <citation type="journal article" date="2019" name="Int. J. Syst. Evol. Microbiol.">
        <title>The Global Catalogue of Microorganisms (GCM) 10K type strain sequencing project: providing services to taxonomists for standard genome sequencing and annotation.</title>
        <authorList>
            <consortium name="The Broad Institute Genomics Platform"/>
            <consortium name="The Broad Institute Genome Sequencing Center for Infectious Disease"/>
            <person name="Wu L."/>
            <person name="Ma J."/>
        </authorList>
    </citation>
    <scope>NUCLEOTIDE SEQUENCE [LARGE SCALE GENOMIC DNA]</scope>
    <source>
        <strain evidence="9">JCM 17130</strain>
    </source>
</reference>
<feature type="transmembrane region" description="Helical" evidence="7">
    <location>
        <begin position="81"/>
        <end position="102"/>
    </location>
</feature>
<feature type="transmembrane region" description="Helical" evidence="7">
    <location>
        <begin position="169"/>
        <end position="191"/>
    </location>
</feature>
<evidence type="ECO:0000256" key="4">
    <source>
        <dbReference type="ARBA" id="ARBA00022692"/>
    </source>
</evidence>
<dbReference type="CDD" id="cd06173">
    <property type="entry name" value="MFS_MefA_like"/>
    <property type="match status" value="1"/>
</dbReference>
<feature type="transmembrane region" description="Helical" evidence="7">
    <location>
        <begin position="362"/>
        <end position="385"/>
    </location>
</feature>
<dbReference type="InterPro" id="IPR036259">
    <property type="entry name" value="MFS_trans_sf"/>
</dbReference>
<comment type="caution">
    <text evidence="8">The sequence shown here is derived from an EMBL/GenBank/DDBJ whole genome shotgun (WGS) entry which is preliminary data.</text>
</comment>
<feature type="transmembrane region" description="Helical" evidence="7">
    <location>
        <begin position="391"/>
        <end position="409"/>
    </location>
</feature>
<keyword evidence="3" id="KW-1003">Cell membrane</keyword>
<dbReference type="Proteomes" id="UP001597277">
    <property type="component" value="Unassembled WGS sequence"/>
</dbReference>
<gene>
    <name evidence="8" type="ORF">ACFSE6_15120</name>
</gene>
<accession>A0ABW4L9I2</accession>
<evidence type="ECO:0000256" key="2">
    <source>
        <dbReference type="ARBA" id="ARBA00022448"/>
    </source>
</evidence>
<evidence type="ECO:0000256" key="7">
    <source>
        <dbReference type="SAM" id="Phobius"/>
    </source>
</evidence>
<evidence type="ECO:0000313" key="8">
    <source>
        <dbReference type="EMBL" id="MFD1719172.1"/>
    </source>
</evidence>
<evidence type="ECO:0000256" key="1">
    <source>
        <dbReference type="ARBA" id="ARBA00004429"/>
    </source>
</evidence>